<dbReference type="PANTHER" id="PTHR43477:SF1">
    <property type="entry name" value="DIHYDROANTICAPSIN 7-DEHYDROGENASE"/>
    <property type="match status" value="1"/>
</dbReference>
<dbReference type="GO" id="GO:0016491">
    <property type="term" value="F:oxidoreductase activity"/>
    <property type="evidence" value="ECO:0007669"/>
    <property type="project" value="UniProtKB-KW"/>
</dbReference>
<dbReference type="Gene3D" id="3.40.50.720">
    <property type="entry name" value="NAD(P)-binding Rossmann-like Domain"/>
    <property type="match status" value="1"/>
</dbReference>
<evidence type="ECO:0000313" key="4">
    <source>
        <dbReference type="Proteomes" id="UP000028488"/>
    </source>
</evidence>
<protein>
    <submittedName>
        <fullName evidence="3">Short-chain dehydrogenase</fullName>
    </submittedName>
</protein>
<dbReference type="PRINTS" id="PR00081">
    <property type="entry name" value="GDHRDH"/>
</dbReference>
<keyword evidence="2" id="KW-0560">Oxidoreductase</keyword>
<evidence type="ECO:0000256" key="1">
    <source>
        <dbReference type="ARBA" id="ARBA00006484"/>
    </source>
</evidence>
<name>A0A076EDV8_RHOOP</name>
<dbReference type="PANTHER" id="PTHR43477">
    <property type="entry name" value="DIHYDROANTICAPSIN 7-DEHYDROGENASE"/>
    <property type="match status" value="1"/>
</dbReference>
<organism evidence="3 4">
    <name type="scientific">Rhodococcus opacus</name>
    <name type="common">Nocardia opaca</name>
    <dbReference type="NCBI Taxonomy" id="37919"/>
    <lineage>
        <taxon>Bacteria</taxon>
        <taxon>Bacillati</taxon>
        <taxon>Actinomycetota</taxon>
        <taxon>Actinomycetes</taxon>
        <taxon>Mycobacteriales</taxon>
        <taxon>Nocardiaceae</taxon>
        <taxon>Rhodococcus</taxon>
    </lineage>
</organism>
<comment type="similarity">
    <text evidence="1">Belongs to the short-chain dehydrogenases/reductases (SDR) family.</text>
</comment>
<proteinExistence type="inferred from homology"/>
<dbReference type="eggNOG" id="COG1028">
    <property type="taxonomic scope" value="Bacteria"/>
</dbReference>
<dbReference type="Proteomes" id="UP000028488">
    <property type="component" value="Chromosome"/>
</dbReference>
<sequence>MRILVAGGTGKVGAAVVEALRGRHEVLVASRTSEYRVDVGDGSSIDRLYGQVGTVNAVVSVLGSTPFPQFADLTTDHFRAGIANKLLGQVDLVLRGLPFVADGGSFTLVSGILAREPIRSGAVASTVNGGLESFVRAAATELPRGIRINAVSPTVVTEALDVYGEFFPGFAPVPAAEVARAFVKSVEGVHTGRIYELD</sequence>
<dbReference type="NCBIfam" id="NF005754">
    <property type="entry name" value="PRK07578.1"/>
    <property type="match status" value="1"/>
</dbReference>
<dbReference type="RefSeq" id="WP_112298481.1">
    <property type="nucleotide sequence ID" value="NZ_CP008947.1"/>
</dbReference>
<dbReference type="InterPro" id="IPR051122">
    <property type="entry name" value="SDR_DHRS6-like"/>
</dbReference>
<evidence type="ECO:0000256" key="2">
    <source>
        <dbReference type="ARBA" id="ARBA00023002"/>
    </source>
</evidence>
<dbReference type="InterPro" id="IPR036291">
    <property type="entry name" value="NAD(P)-bd_dom_sf"/>
</dbReference>
<dbReference type="Pfam" id="PF13561">
    <property type="entry name" value="adh_short_C2"/>
    <property type="match status" value="1"/>
</dbReference>
<dbReference type="InterPro" id="IPR002347">
    <property type="entry name" value="SDR_fam"/>
</dbReference>
<evidence type="ECO:0000313" key="3">
    <source>
        <dbReference type="EMBL" id="AII03293.1"/>
    </source>
</evidence>
<dbReference type="AlphaFoldDB" id="A0A076EDV8"/>
<dbReference type="CDD" id="cd11731">
    <property type="entry name" value="Lin1944_like_SDR_c"/>
    <property type="match status" value="1"/>
</dbReference>
<reference evidence="3 4" key="1">
    <citation type="submission" date="2014-07" db="EMBL/GenBank/DDBJ databases">
        <title>Genome Sequence of Rhodococcus opacus Strain R7, a Biodegrader of Mono- and Polycyclic Aromatic Hydrocarbons.</title>
        <authorList>
            <person name="Di Gennaro P."/>
            <person name="Zampolli J."/>
            <person name="Presti I."/>
            <person name="Cappelletti M."/>
            <person name="D'Ursi P."/>
            <person name="Orro A."/>
            <person name="Mezzelani A."/>
            <person name="Milanesi L."/>
        </authorList>
    </citation>
    <scope>NUCLEOTIDE SEQUENCE [LARGE SCALE GENOMIC DNA]</scope>
    <source>
        <strain evidence="3 4">R7</strain>
    </source>
</reference>
<dbReference type="SUPFAM" id="SSF51735">
    <property type="entry name" value="NAD(P)-binding Rossmann-fold domains"/>
    <property type="match status" value="1"/>
</dbReference>
<accession>A0A076EDV8</accession>
<dbReference type="EMBL" id="CP008947">
    <property type="protein sequence ID" value="AII03293.1"/>
    <property type="molecule type" value="Genomic_DNA"/>
</dbReference>
<gene>
    <name evidence="3" type="ORF">EP51_00960</name>
</gene>